<protein>
    <recommendedName>
        <fullName evidence="4">C3H1-type domain-containing protein</fullName>
    </recommendedName>
</protein>
<feature type="signal peptide" evidence="1">
    <location>
        <begin position="1"/>
        <end position="17"/>
    </location>
</feature>
<reference evidence="2" key="1">
    <citation type="journal article" date="2020" name="Stud. Mycol.">
        <title>101 Dothideomycetes genomes: a test case for predicting lifestyles and emergence of pathogens.</title>
        <authorList>
            <person name="Haridas S."/>
            <person name="Albert R."/>
            <person name="Binder M."/>
            <person name="Bloem J."/>
            <person name="Labutti K."/>
            <person name="Salamov A."/>
            <person name="Andreopoulos B."/>
            <person name="Baker S."/>
            <person name="Barry K."/>
            <person name="Bills G."/>
            <person name="Bluhm B."/>
            <person name="Cannon C."/>
            <person name="Castanera R."/>
            <person name="Culley D."/>
            <person name="Daum C."/>
            <person name="Ezra D."/>
            <person name="Gonzalez J."/>
            <person name="Henrissat B."/>
            <person name="Kuo A."/>
            <person name="Liang C."/>
            <person name="Lipzen A."/>
            <person name="Lutzoni F."/>
            <person name="Magnuson J."/>
            <person name="Mondo S."/>
            <person name="Nolan M."/>
            <person name="Ohm R."/>
            <person name="Pangilinan J."/>
            <person name="Park H.-J."/>
            <person name="Ramirez L."/>
            <person name="Alfaro M."/>
            <person name="Sun H."/>
            <person name="Tritt A."/>
            <person name="Yoshinaga Y."/>
            <person name="Zwiers L.-H."/>
            <person name="Turgeon B."/>
            <person name="Goodwin S."/>
            <person name="Spatafora J."/>
            <person name="Crous P."/>
            <person name="Grigoriev I."/>
        </authorList>
    </citation>
    <scope>NUCLEOTIDE SEQUENCE</scope>
    <source>
        <strain evidence="2">CBS 121739</strain>
    </source>
</reference>
<keyword evidence="1" id="KW-0732">Signal</keyword>
<evidence type="ECO:0008006" key="4">
    <source>
        <dbReference type="Google" id="ProtNLM"/>
    </source>
</evidence>
<dbReference type="AlphaFoldDB" id="A0A6A6VW63"/>
<gene>
    <name evidence="2" type="ORF">EJ05DRAFT_217671</name>
</gene>
<name>A0A6A6VW63_9PEZI</name>
<proteinExistence type="predicted"/>
<dbReference type="GeneID" id="54480927"/>
<keyword evidence="3" id="KW-1185">Reference proteome</keyword>
<evidence type="ECO:0000256" key="1">
    <source>
        <dbReference type="SAM" id="SignalP"/>
    </source>
</evidence>
<evidence type="ECO:0000313" key="2">
    <source>
        <dbReference type="EMBL" id="KAF2753481.1"/>
    </source>
</evidence>
<evidence type="ECO:0000313" key="3">
    <source>
        <dbReference type="Proteomes" id="UP000799437"/>
    </source>
</evidence>
<dbReference type="EMBL" id="ML996584">
    <property type="protein sequence ID" value="KAF2753481.1"/>
    <property type="molecule type" value="Genomic_DNA"/>
</dbReference>
<dbReference type="RefSeq" id="XP_033595932.1">
    <property type="nucleotide sequence ID" value="XM_033739873.1"/>
</dbReference>
<accession>A0A6A6VW63</accession>
<organism evidence="2 3">
    <name type="scientific">Pseudovirgaria hyperparasitica</name>
    <dbReference type="NCBI Taxonomy" id="470096"/>
    <lineage>
        <taxon>Eukaryota</taxon>
        <taxon>Fungi</taxon>
        <taxon>Dikarya</taxon>
        <taxon>Ascomycota</taxon>
        <taxon>Pezizomycotina</taxon>
        <taxon>Dothideomycetes</taxon>
        <taxon>Dothideomycetes incertae sedis</taxon>
        <taxon>Acrospermales</taxon>
        <taxon>Acrospermaceae</taxon>
        <taxon>Pseudovirgaria</taxon>
    </lineage>
</organism>
<dbReference type="Proteomes" id="UP000799437">
    <property type="component" value="Unassembled WGS sequence"/>
</dbReference>
<sequence>MLCVLLVLLRMQRPALLPSSLTSSDSSLTVPLLRSLRIASIPCLARGQRCGHFPCERGCDDCRFCHLENESPVLRRLRTVLPSLGTAHGETSSVRQCFYRLKFLTCLHLQTI</sequence>
<feature type="chain" id="PRO_5025398878" description="C3H1-type domain-containing protein" evidence="1">
    <location>
        <begin position="18"/>
        <end position="112"/>
    </location>
</feature>